<dbReference type="SMART" id="SM00066">
    <property type="entry name" value="GAL4"/>
    <property type="match status" value="1"/>
</dbReference>
<feature type="compositionally biased region" description="Pro residues" evidence="1">
    <location>
        <begin position="439"/>
        <end position="449"/>
    </location>
</feature>
<dbReference type="GO" id="GO:0008270">
    <property type="term" value="F:zinc ion binding"/>
    <property type="evidence" value="ECO:0007669"/>
    <property type="project" value="InterPro"/>
</dbReference>
<keyword evidence="4" id="KW-1185">Reference proteome</keyword>
<organism evidence="3 4">
    <name type="scientific">Diacronema lutheri</name>
    <name type="common">Unicellular marine alga</name>
    <name type="synonym">Monochrysis lutheri</name>
    <dbReference type="NCBI Taxonomy" id="2081491"/>
    <lineage>
        <taxon>Eukaryota</taxon>
        <taxon>Haptista</taxon>
        <taxon>Haptophyta</taxon>
        <taxon>Pavlovophyceae</taxon>
        <taxon>Pavlovales</taxon>
        <taxon>Pavlovaceae</taxon>
        <taxon>Diacronema</taxon>
    </lineage>
</organism>
<evidence type="ECO:0000256" key="1">
    <source>
        <dbReference type="SAM" id="MobiDB-lite"/>
    </source>
</evidence>
<feature type="compositionally biased region" description="Pro residues" evidence="1">
    <location>
        <begin position="75"/>
        <end position="88"/>
    </location>
</feature>
<feature type="region of interest" description="Disordered" evidence="1">
    <location>
        <begin position="434"/>
        <end position="495"/>
    </location>
</feature>
<feature type="region of interest" description="Disordered" evidence="1">
    <location>
        <begin position="70"/>
        <end position="92"/>
    </location>
</feature>
<feature type="region of interest" description="Disordered" evidence="1">
    <location>
        <begin position="571"/>
        <end position="596"/>
    </location>
</feature>
<reference evidence="3" key="1">
    <citation type="submission" date="2021-05" db="EMBL/GenBank/DDBJ databases">
        <title>The genome of the haptophyte Pavlova lutheri (Diacronema luteri, Pavlovales) - a model for lipid biosynthesis in eukaryotic algae.</title>
        <authorList>
            <person name="Hulatt C.J."/>
            <person name="Posewitz M.C."/>
        </authorList>
    </citation>
    <scope>NUCLEOTIDE SEQUENCE</scope>
    <source>
        <strain evidence="3">NIVA-4/92</strain>
    </source>
</reference>
<dbReference type="PROSITE" id="PS50048">
    <property type="entry name" value="ZN2_CY6_FUNGAL_2"/>
    <property type="match status" value="1"/>
</dbReference>
<sequence length="596" mass="62114">MEGEEPEAGPLAGTKLACQACRASKVKCDVERQPSGVCGRCCRLGLQCLQPPPAKRGRPVKLAAARVEPNALGPEPHPLPLPHDPPAPDLDALASHKHLHTEPAAALASTLDKISISPYARPPQSFEVENGTQQMLRTVLSHLNGNRQAQAMLIAEYLSVARRTNSAERMGRGLLLAGELQLSVDDVLPAGQLPTHSPFERERMPDFIAEWFTSSELCVTRLVSDGYIHFEPNEPMARHFYGAPGTKGANASTPLNCAGALTEGAELGRALMWRSMTGEPQNGTVLAKLIGDLIKQVGAAAASGGHAEMLTHVSAEGATPIRLRTSGGVDGRYSLRARMVARDGLRFVWTAIIFSPMASDDGVRQTSGWRDGAGAGVSASAGAGAGAGMSVGLRASLFTDVSGSSSQPSDSDSRLHSASAAHTLFEAGAHDALAGFAQPPQPSEPPPAGPLAWQREPATRQPSMPAATPAAHAQSQGVAPAAFPPPSQPEGARAGRGLTQEQLAHLIAQIQHGPSDDAHALLSGALLDEATVDSILDFALDHLLADEVSGDGGVGDALDGRTLDRLGLERADSASGSAMHSPTDVVDGDVASRIRE</sequence>
<protein>
    <recommendedName>
        <fullName evidence="2">Zn(2)-C6 fungal-type domain-containing protein</fullName>
    </recommendedName>
</protein>
<dbReference type="EMBL" id="JAGTXO010000023">
    <property type="protein sequence ID" value="KAG8461997.1"/>
    <property type="molecule type" value="Genomic_DNA"/>
</dbReference>
<evidence type="ECO:0000259" key="2">
    <source>
        <dbReference type="PROSITE" id="PS50048"/>
    </source>
</evidence>
<dbReference type="InterPro" id="IPR036864">
    <property type="entry name" value="Zn2-C6_fun-type_DNA-bd_sf"/>
</dbReference>
<feature type="domain" description="Zn(2)-C6 fungal-type" evidence="2">
    <location>
        <begin position="17"/>
        <end position="48"/>
    </location>
</feature>
<name>A0A8J5XE04_DIALT</name>
<dbReference type="Gene3D" id="4.10.240.10">
    <property type="entry name" value="Zn(2)-C6 fungal-type DNA-binding domain"/>
    <property type="match status" value="1"/>
</dbReference>
<evidence type="ECO:0000313" key="3">
    <source>
        <dbReference type="EMBL" id="KAG8461997.1"/>
    </source>
</evidence>
<dbReference type="PROSITE" id="PS00463">
    <property type="entry name" value="ZN2_CY6_FUNGAL_1"/>
    <property type="match status" value="1"/>
</dbReference>
<dbReference type="CDD" id="cd00067">
    <property type="entry name" value="GAL4"/>
    <property type="match status" value="1"/>
</dbReference>
<proteinExistence type="predicted"/>
<evidence type="ECO:0000313" key="4">
    <source>
        <dbReference type="Proteomes" id="UP000751190"/>
    </source>
</evidence>
<dbReference type="InterPro" id="IPR001138">
    <property type="entry name" value="Zn2Cys6_DnaBD"/>
</dbReference>
<dbReference type="OMA" id="MLPQPEM"/>
<accession>A0A8J5XE04</accession>
<comment type="caution">
    <text evidence="3">The sequence shown here is derived from an EMBL/GenBank/DDBJ whole genome shotgun (WGS) entry which is preliminary data.</text>
</comment>
<dbReference type="SUPFAM" id="SSF57701">
    <property type="entry name" value="Zn2/Cys6 DNA-binding domain"/>
    <property type="match status" value="1"/>
</dbReference>
<dbReference type="AlphaFoldDB" id="A0A8J5XE04"/>
<dbReference type="Proteomes" id="UP000751190">
    <property type="component" value="Unassembled WGS sequence"/>
</dbReference>
<gene>
    <name evidence="3" type="ORF">KFE25_014016</name>
</gene>
<dbReference type="GO" id="GO:0000981">
    <property type="term" value="F:DNA-binding transcription factor activity, RNA polymerase II-specific"/>
    <property type="evidence" value="ECO:0007669"/>
    <property type="project" value="InterPro"/>
</dbReference>
<dbReference type="Pfam" id="PF00172">
    <property type="entry name" value="Zn_clus"/>
    <property type="match status" value="1"/>
</dbReference>